<dbReference type="EMBL" id="JAWUZT010000003">
    <property type="protein sequence ID" value="MDW8514865.1"/>
    <property type="molecule type" value="Genomic_DNA"/>
</dbReference>
<proteinExistence type="predicted"/>
<dbReference type="KEGG" id="bfx:BC359_18890"/>
<dbReference type="Proteomes" id="UP000664578">
    <property type="component" value="Unassembled WGS sequence"/>
</dbReference>
<keyword evidence="4" id="KW-1185">Reference proteome</keyword>
<gene>
    <name evidence="1" type="ORF">JF537_14665</name>
    <name evidence="2" type="ORF">RIB56_01845</name>
</gene>
<protein>
    <submittedName>
        <fullName evidence="1">Uncharacterized protein</fullName>
    </submittedName>
</protein>
<comment type="caution">
    <text evidence="1">The sequence shown here is derived from an EMBL/GenBank/DDBJ whole genome shotgun (WGS) entry which is preliminary data.</text>
</comment>
<evidence type="ECO:0000313" key="4">
    <source>
        <dbReference type="Proteomes" id="UP001284771"/>
    </source>
</evidence>
<evidence type="ECO:0000313" key="3">
    <source>
        <dbReference type="Proteomes" id="UP000664578"/>
    </source>
</evidence>
<evidence type="ECO:0000313" key="1">
    <source>
        <dbReference type="EMBL" id="MBN8252821.1"/>
    </source>
</evidence>
<evidence type="ECO:0000313" key="2">
    <source>
        <dbReference type="EMBL" id="MDW8514865.1"/>
    </source>
</evidence>
<dbReference type="AlphaFoldDB" id="A0A1N6UJW7"/>
<dbReference type="GeneID" id="93680826"/>
<sequence length="90" mass="10266">MYQSPSINEIRQQVVTEAFATASGERSLIFISSFPFICIGTILKVESDYVFLDIETTYISELEDKVMRIHIDDIDVFYIENGGPSIPKIR</sequence>
<reference evidence="4" key="2">
    <citation type="submission" date="2023-07" db="EMBL/GenBank/DDBJ databases">
        <title>Draft genomic sequences of Priestia flexa CCM isolated from the soil of an abandoned mine contaminated by free cyanide in the high Andean zone of Tacna, Peru.</title>
        <authorList>
            <person name="Caceda Quiroz C.J."/>
            <person name="Maraza Chooque G.J."/>
            <person name="Fora Quispe G.L."/>
            <person name="Carpio Mamani M."/>
        </authorList>
    </citation>
    <scope>NUCLEOTIDE SEQUENCE [LARGE SCALE GENOMIC DNA]</scope>
    <source>
        <strain evidence="4">CCM</strain>
    </source>
</reference>
<dbReference type="EMBL" id="JAEMWV010000007">
    <property type="protein sequence ID" value="MBN8252821.1"/>
    <property type="molecule type" value="Genomic_DNA"/>
</dbReference>
<dbReference type="Proteomes" id="UP001284771">
    <property type="component" value="Unassembled WGS sequence"/>
</dbReference>
<dbReference type="RefSeq" id="WP_025908693.1">
    <property type="nucleotide sequence ID" value="NZ_CANLXW010000037.1"/>
</dbReference>
<name>A0A1N6UJW7_9BACI</name>
<accession>A0A1N6UJW7</accession>
<reference evidence="1" key="1">
    <citation type="submission" date="2020-12" db="EMBL/GenBank/DDBJ databases">
        <title>PHA producing bacteria isolated from mangrove.</title>
        <authorList>
            <person name="Zheng W."/>
            <person name="Yu S."/>
            <person name="Huang Y."/>
        </authorList>
    </citation>
    <scope>NUCLEOTIDE SEQUENCE</scope>
    <source>
        <strain evidence="1">GN22-4</strain>
    </source>
</reference>
<reference evidence="2" key="3">
    <citation type="submission" date="2024-05" db="EMBL/GenBank/DDBJ databases">
        <title>Draft genomic sequences of Priestia flexa CCM isolated from the soil of an abandoned mine contaminated by free cyanide in the high Andean zone of Tacna, Peru.</title>
        <authorList>
            <person name="Caceda Quiroz C.J."/>
            <person name="Maraza Chooque G.J."/>
            <person name="Fora Quispe G.L."/>
            <person name="Carpio Mamani M."/>
        </authorList>
    </citation>
    <scope>NUCLEOTIDE SEQUENCE</scope>
    <source>
        <strain evidence="2">CCM</strain>
    </source>
</reference>
<organism evidence="1 3">
    <name type="scientific">Priestia flexa</name>
    <dbReference type="NCBI Taxonomy" id="86664"/>
    <lineage>
        <taxon>Bacteria</taxon>
        <taxon>Bacillati</taxon>
        <taxon>Bacillota</taxon>
        <taxon>Bacilli</taxon>
        <taxon>Bacillales</taxon>
        <taxon>Bacillaceae</taxon>
        <taxon>Priestia</taxon>
    </lineage>
</organism>